<evidence type="ECO:0008006" key="3">
    <source>
        <dbReference type="Google" id="ProtNLM"/>
    </source>
</evidence>
<dbReference type="EMBL" id="AP026867">
    <property type="protein sequence ID" value="BDS13483.1"/>
    <property type="molecule type" value="Genomic_DNA"/>
</dbReference>
<evidence type="ECO:0000313" key="2">
    <source>
        <dbReference type="Proteomes" id="UP001060919"/>
    </source>
</evidence>
<gene>
    <name evidence="1" type="ORF">AsAng_0042210</name>
</gene>
<dbReference type="AlphaFoldDB" id="A0A915YHW1"/>
<dbReference type="Proteomes" id="UP001060919">
    <property type="component" value="Chromosome"/>
</dbReference>
<evidence type="ECO:0000313" key="1">
    <source>
        <dbReference type="EMBL" id="BDS13483.1"/>
    </source>
</evidence>
<dbReference type="KEGG" id="aup:AsAng_0042210"/>
<sequence length="171" mass="19331">MKMSNLLIIGTFILLGIVACQPPEPTIEDLFPKQLNLLQHGIPIAIQTPEDAKVTNRSDNFMQDVIVEGTDYYVQIYSQNATALSCSDLATEAQREIETGANTTFQRMIKEEDCGFIYEVQAAGDTTKCYNFSYYRVQGNKSFSFSTTTGRRKPFTQEQVERIYEAVKAQK</sequence>
<proteinExistence type="predicted"/>
<dbReference type="RefSeq" id="WP_264788752.1">
    <property type="nucleotide sequence ID" value="NZ_AP026867.1"/>
</dbReference>
<protein>
    <recommendedName>
        <fullName evidence="3">Lipoprotein</fullName>
    </recommendedName>
</protein>
<name>A0A915YHW1_9BACT</name>
<organism evidence="1 2">
    <name type="scientific">Aureispira anguillae</name>
    <dbReference type="NCBI Taxonomy" id="2864201"/>
    <lineage>
        <taxon>Bacteria</taxon>
        <taxon>Pseudomonadati</taxon>
        <taxon>Bacteroidota</taxon>
        <taxon>Saprospiria</taxon>
        <taxon>Saprospirales</taxon>
        <taxon>Saprospiraceae</taxon>
        <taxon>Aureispira</taxon>
    </lineage>
</organism>
<reference evidence="1" key="1">
    <citation type="submission" date="2022-09" db="EMBL/GenBank/DDBJ databases">
        <title>Aureispira anguillicida sp. nov., isolated from Leptocephalus of Japanese eel Anguilla japonica.</title>
        <authorList>
            <person name="Yuasa K."/>
            <person name="Mekata T."/>
            <person name="Ikunari K."/>
        </authorList>
    </citation>
    <scope>NUCLEOTIDE SEQUENCE</scope>
    <source>
        <strain evidence="1">EL160426</strain>
    </source>
</reference>
<keyword evidence="2" id="KW-1185">Reference proteome</keyword>
<accession>A0A915YHW1</accession>
<dbReference type="PROSITE" id="PS51257">
    <property type="entry name" value="PROKAR_LIPOPROTEIN"/>
    <property type="match status" value="1"/>
</dbReference>